<organism evidence="1 2">
    <name type="scientific">Labeo rohita</name>
    <name type="common">Indian major carp</name>
    <name type="synonym">Cyprinus rohita</name>
    <dbReference type="NCBI Taxonomy" id="84645"/>
    <lineage>
        <taxon>Eukaryota</taxon>
        <taxon>Metazoa</taxon>
        <taxon>Chordata</taxon>
        <taxon>Craniata</taxon>
        <taxon>Vertebrata</taxon>
        <taxon>Euteleostomi</taxon>
        <taxon>Actinopterygii</taxon>
        <taxon>Neopterygii</taxon>
        <taxon>Teleostei</taxon>
        <taxon>Ostariophysi</taxon>
        <taxon>Cypriniformes</taxon>
        <taxon>Cyprinidae</taxon>
        <taxon>Labeoninae</taxon>
        <taxon>Labeonini</taxon>
        <taxon>Labeo</taxon>
    </lineage>
</organism>
<sequence>MNVFLSGEIKLPAEYTQKDLGLDNDLQVLLPQRRGLGLCSTALVSYLIALHNDLVYTVEKHTGEESGLKETVVSYMERKGLDVPPEVEEFFPEEILLSQCIEMWKFSALLRHGRNQN</sequence>
<dbReference type="GO" id="GO:0005829">
    <property type="term" value="C:cytosol"/>
    <property type="evidence" value="ECO:0007669"/>
    <property type="project" value="TreeGrafter"/>
</dbReference>
<dbReference type="InterPro" id="IPR031248">
    <property type="entry name" value="RNF213"/>
</dbReference>
<dbReference type="AlphaFoldDB" id="A0A498P3L4"/>
<proteinExistence type="predicted"/>
<dbReference type="GO" id="GO:0006511">
    <property type="term" value="P:ubiquitin-dependent protein catabolic process"/>
    <property type="evidence" value="ECO:0007669"/>
    <property type="project" value="TreeGrafter"/>
</dbReference>
<reference evidence="1 2" key="1">
    <citation type="submission" date="2018-03" db="EMBL/GenBank/DDBJ databases">
        <title>Draft genome sequence of Rohu Carp (Labeo rohita).</title>
        <authorList>
            <person name="Das P."/>
            <person name="Kushwaha B."/>
            <person name="Joshi C.G."/>
            <person name="Kumar D."/>
            <person name="Nagpure N.S."/>
            <person name="Sahoo L."/>
            <person name="Das S.P."/>
            <person name="Bit A."/>
            <person name="Patnaik S."/>
            <person name="Meher P.K."/>
            <person name="Jayasankar P."/>
            <person name="Koringa P.G."/>
            <person name="Patel N.V."/>
            <person name="Hinsu A.T."/>
            <person name="Kumar R."/>
            <person name="Pandey M."/>
            <person name="Agarwal S."/>
            <person name="Srivastava S."/>
            <person name="Singh M."/>
            <person name="Iquebal M.A."/>
            <person name="Jaiswal S."/>
            <person name="Angadi U.B."/>
            <person name="Kumar N."/>
            <person name="Raza M."/>
            <person name="Shah T.M."/>
            <person name="Rai A."/>
            <person name="Jena J.K."/>
        </authorList>
    </citation>
    <scope>NUCLEOTIDE SEQUENCE [LARGE SCALE GENOMIC DNA]</scope>
    <source>
        <strain evidence="1">DASCIFA01</strain>
        <tissue evidence="1">Testis</tissue>
    </source>
</reference>
<gene>
    <name evidence="1" type="ORF">ROHU_000793</name>
</gene>
<dbReference type="GO" id="GO:0016020">
    <property type="term" value="C:membrane"/>
    <property type="evidence" value="ECO:0007669"/>
    <property type="project" value="TreeGrafter"/>
</dbReference>
<evidence type="ECO:0000313" key="1">
    <source>
        <dbReference type="EMBL" id="RXN38791.1"/>
    </source>
</evidence>
<dbReference type="PANTHER" id="PTHR22605">
    <property type="entry name" value="RZ-TYPE DOMAIN-CONTAINING PROTEIN"/>
    <property type="match status" value="1"/>
</dbReference>
<dbReference type="PANTHER" id="PTHR22605:SF18">
    <property type="entry name" value="E3 UBIQUITIN-PROTEIN LIGASE RNF213-ALPHA"/>
    <property type="match status" value="1"/>
</dbReference>
<dbReference type="GO" id="GO:0002040">
    <property type="term" value="P:sprouting angiogenesis"/>
    <property type="evidence" value="ECO:0007669"/>
    <property type="project" value="TreeGrafter"/>
</dbReference>
<dbReference type="GO" id="GO:0004842">
    <property type="term" value="F:ubiquitin-protein transferase activity"/>
    <property type="evidence" value="ECO:0007669"/>
    <property type="project" value="InterPro"/>
</dbReference>
<dbReference type="GO" id="GO:0005730">
    <property type="term" value="C:nucleolus"/>
    <property type="evidence" value="ECO:0007669"/>
    <property type="project" value="TreeGrafter"/>
</dbReference>
<dbReference type="Proteomes" id="UP000290572">
    <property type="component" value="Unassembled WGS sequence"/>
</dbReference>
<dbReference type="STRING" id="84645.A0A498P3L4"/>
<dbReference type="GO" id="GO:2000051">
    <property type="term" value="P:negative regulation of non-canonical Wnt signaling pathway"/>
    <property type="evidence" value="ECO:0007669"/>
    <property type="project" value="TreeGrafter"/>
</dbReference>
<keyword evidence="2" id="KW-1185">Reference proteome</keyword>
<evidence type="ECO:0000313" key="2">
    <source>
        <dbReference type="Proteomes" id="UP000290572"/>
    </source>
</evidence>
<name>A0A498P3L4_LABRO</name>
<dbReference type="GO" id="GO:0016887">
    <property type="term" value="F:ATP hydrolysis activity"/>
    <property type="evidence" value="ECO:0007669"/>
    <property type="project" value="InterPro"/>
</dbReference>
<dbReference type="EMBL" id="QBIY01004497">
    <property type="protein sequence ID" value="RXN38791.1"/>
    <property type="molecule type" value="Genomic_DNA"/>
</dbReference>
<accession>A0A498P3L4</accession>
<protein>
    <submittedName>
        <fullName evidence="1">E3 ubiquitin-protein ligase RNF213-alpha-like protein</fullName>
    </submittedName>
</protein>
<comment type="caution">
    <text evidence="1">The sequence shown here is derived from an EMBL/GenBank/DDBJ whole genome shotgun (WGS) entry which is preliminary data.</text>
</comment>